<dbReference type="PANTHER" id="PTHR42840:SF3">
    <property type="entry name" value="BINDING ROSSMANN FOLD OXIDOREDUCTASE, PUTATIVE (AFU_ORTHOLOGUE AFUA_2G10240)-RELATED"/>
    <property type="match status" value="1"/>
</dbReference>
<accession>A0AAU7V6H8</accession>
<dbReference type="Gene3D" id="3.30.360.10">
    <property type="entry name" value="Dihydrodipicolinate Reductase, domain 2"/>
    <property type="match status" value="1"/>
</dbReference>
<dbReference type="Pfam" id="PF01408">
    <property type="entry name" value="GFO_IDH_MocA"/>
    <property type="match status" value="1"/>
</dbReference>
<dbReference type="InterPro" id="IPR000683">
    <property type="entry name" value="Gfo/Idh/MocA-like_OxRdtase_N"/>
</dbReference>
<dbReference type="InterPro" id="IPR030827">
    <property type="entry name" value="Myo_inos_IolG"/>
</dbReference>
<dbReference type="EC" id="1.1.1.18" evidence="5"/>
<dbReference type="KEGG" id="sapp:SAC06_08610"/>
<comment type="similarity">
    <text evidence="1">Belongs to the Gfo/Idh/MocA family.</text>
</comment>
<keyword evidence="2 5" id="KW-0560">Oxidoreductase</keyword>
<evidence type="ECO:0000259" key="4">
    <source>
        <dbReference type="Pfam" id="PF02894"/>
    </source>
</evidence>
<evidence type="ECO:0000259" key="3">
    <source>
        <dbReference type="Pfam" id="PF01408"/>
    </source>
</evidence>
<dbReference type="EMBL" id="CP138335">
    <property type="protein sequence ID" value="XBW07695.1"/>
    <property type="molecule type" value="Genomic_DNA"/>
</dbReference>
<proteinExistence type="inferred from homology"/>
<organism evidence="5">
    <name type="scientific">Scrofimicrobium appendicitidis</name>
    <dbReference type="NCBI Taxonomy" id="3079930"/>
    <lineage>
        <taxon>Bacteria</taxon>
        <taxon>Bacillati</taxon>
        <taxon>Actinomycetota</taxon>
        <taxon>Actinomycetes</taxon>
        <taxon>Actinomycetales</taxon>
        <taxon>Actinomycetaceae</taxon>
        <taxon>Scrofimicrobium</taxon>
    </lineage>
</organism>
<dbReference type="GO" id="GO:0050112">
    <property type="term" value="F:inositol 2-dehydrogenase (NAD+) activity"/>
    <property type="evidence" value="ECO:0007669"/>
    <property type="project" value="UniProtKB-EC"/>
</dbReference>
<feature type="domain" description="Gfo/Idh/MocA-like oxidoreductase N-terminal" evidence="3">
    <location>
        <begin position="1"/>
        <end position="119"/>
    </location>
</feature>
<dbReference type="NCBIfam" id="TIGR04380">
    <property type="entry name" value="myo_inos_iolG"/>
    <property type="match status" value="1"/>
</dbReference>
<evidence type="ECO:0000256" key="2">
    <source>
        <dbReference type="ARBA" id="ARBA00023002"/>
    </source>
</evidence>
<dbReference type="GO" id="GO:0000166">
    <property type="term" value="F:nucleotide binding"/>
    <property type="evidence" value="ECO:0007669"/>
    <property type="project" value="InterPro"/>
</dbReference>
<dbReference type="Pfam" id="PF02894">
    <property type="entry name" value="GFO_IDH_MocA_C"/>
    <property type="match status" value="1"/>
</dbReference>
<dbReference type="InterPro" id="IPR036291">
    <property type="entry name" value="NAD(P)-bd_dom_sf"/>
</dbReference>
<dbReference type="GO" id="GO:0005737">
    <property type="term" value="C:cytoplasm"/>
    <property type="evidence" value="ECO:0007669"/>
    <property type="project" value="TreeGrafter"/>
</dbReference>
<evidence type="ECO:0000313" key="5">
    <source>
        <dbReference type="EMBL" id="XBW07695.1"/>
    </source>
</evidence>
<sequence>MRIGIIGAGRISKVHARAVAAHPEAELVLVADPVLSAAQALVAQYGGRATDDPDQVLTGVDIDAVIICSPTTLHAQQVLTAVRAGKPVLCEKPVAATVAEARELEQALAGLDARVMVGFNRRFDPSFAAAKAAALAGKLGEVEQVTITSRDPAAPSKEYIATSGGIFKDMSIHDLDMAQFLIGEIAQLSAVGMNMDPDLVETGDFDGAVVTLVSKTGKVATVINSRHCATGYDQRLEIFGQAGSAVVDNLRPTALSLNTAEYSGAQDPYLDFFLDRYVEAYALELAAFIEAVQAGSPLSPSLHDGVIALELAAAAEQAARTNSTVFLS</sequence>
<gene>
    <name evidence="5" type="primary">iolG</name>
    <name evidence="5" type="ORF">SAC06_08610</name>
</gene>
<dbReference type="SUPFAM" id="SSF55347">
    <property type="entry name" value="Glyceraldehyde-3-phosphate dehydrogenase-like, C-terminal domain"/>
    <property type="match status" value="1"/>
</dbReference>
<evidence type="ECO:0000256" key="1">
    <source>
        <dbReference type="ARBA" id="ARBA00010928"/>
    </source>
</evidence>
<protein>
    <submittedName>
        <fullName evidence="5">Inositol 2-dehydrogenase</fullName>
        <ecNumber evidence="5">1.1.1.18</ecNumber>
    </submittedName>
</protein>
<dbReference type="AlphaFoldDB" id="A0AAU7V6H8"/>
<dbReference type="PANTHER" id="PTHR42840">
    <property type="entry name" value="NAD(P)-BINDING ROSSMANN-FOLD SUPERFAMILY PROTEIN-RELATED"/>
    <property type="match status" value="1"/>
</dbReference>
<dbReference type="Gene3D" id="3.40.50.720">
    <property type="entry name" value="NAD(P)-binding Rossmann-like Domain"/>
    <property type="match status" value="1"/>
</dbReference>
<dbReference type="SUPFAM" id="SSF51735">
    <property type="entry name" value="NAD(P)-binding Rossmann-fold domains"/>
    <property type="match status" value="1"/>
</dbReference>
<name>A0AAU7V6H8_9ACTO</name>
<reference evidence="5" key="1">
    <citation type="submission" date="2023-11" db="EMBL/GenBank/DDBJ databases">
        <title>Scrofimicrobium hongkongense sp. nov., isolated from a patient with peritonitis.</title>
        <authorList>
            <person name="Lao H.Y."/>
            <person name="Wong A.Y.P."/>
            <person name="Ng T.L."/>
            <person name="Wong R.Y.L."/>
            <person name="Yau M.C.Y."/>
            <person name="Lam J.Y.W."/>
            <person name="Siu G.K.H."/>
        </authorList>
    </citation>
    <scope>NUCLEOTIDE SEQUENCE</scope>
    <source>
        <strain evidence="5">R131</strain>
    </source>
</reference>
<dbReference type="GO" id="GO:0006740">
    <property type="term" value="P:NADPH regeneration"/>
    <property type="evidence" value="ECO:0007669"/>
    <property type="project" value="TreeGrafter"/>
</dbReference>
<feature type="domain" description="Gfo/Idh/MocA-like oxidoreductase C-terminal" evidence="4">
    <location>
        <begin position="136"/>
        <end position="325"/>
    </location>
</feature>
<dbReference type="InterPro" id="IPR004104">
    <property type="entry name" value="Gfo/Idh/MocA-like_OxRdtase_C"/>
</dbReference>
<dbReference type="RefSeq" id="WP_350257898.1">
    <property type="nucleotide sequence ID" value="NZ_CP138335.1"/>
</dbReference>